<dbReference type="Pfam" id="PF07819">
    <property type="entry name" value="PGAP1"/>
    <property type="match status" value="1"/>
</dbReference>
<comment type="caution">
    <text evidence="3">The sequence shown here is derived from an EMBL/GenBank/DDBJ whole genome shotgun (WGS) entry which is preliminary data.</text>
</comment>
<reference evidence="4" key="1">
    <citation type="journal article" date="2019" name="Int. J. Syst. Evol. Microbiol.">
        <title>The Global Catalogue of Microorganisms (GCM) 10K type strain sequencing project: providing services to taxonomists for standard genome sequencing and annotation.</title>
        <authorList>
            <consortium name="The Broad Institute Genomics Platform"/>
            <consortium name="The Broad Institute Genome Sequencing Center for Infectious Disease"/>
            <person name="Wu L."/>
            <person name="Ma J."/>
        </authorList>
    </citation>
    <scope>NUCLEOTIDE SEQUENCE [LARGE SCALE GENOMIC DNA]</scope>
    <source>
        <strain evidence="4">JCM 18961</strain>
    </source>
</reference>
<proteinExistence type="predicted"/>
<evidence type="ECO:0000259" key="2">
    <source>
        <dbReference type="Pfam" id="PF07819"/>
    </source>
</evidence>
<dbReference type="EMBL" id="BAABLO010000001">
    <property type="protein sequence ID" value="GAA4709491.1"/>
    <property type="molecule type" value="Genomic_DNA"/>
</dbReference>
<dbReference type="RefSeq" id="WP_345500519.1">
    <property type="nucleotide sequence ID" value="NZ_BAABLO010000001.1"/>
</dbReference>
<feature type="domain" description="GPI inositol-deacylase PGAP1-like alpha/beta" evidence="2">
    <location>
        <begin position="350"/>
        <end position="414"/>
    </location>
</feature>
<feature type="compositionally biased region" description="Low complexity" evidence="1">
    <location>
        <begin position="339"/>
        <end position="349"/>
    </location>
</feature>
<organism evidence="3 4">
    <name type="scientific">Pedococcus ginsenosidimutans</name>
    <dbReference type="NCBI Taxonomy" id="490570"/>
    <lineage>
        <taxon>Bacteria</taxon>
        <taxon>Bacillati</taxon>
        <taxon>Actinomycetota</taxon>
        <taxon>Actinomycetes</taxon>
        <taxon>Micrococcales</taxon>
        <taxon>Intrasporangiaceae</taxon>
        <taxon>Pedococcus</taxon>
    </lineage>
</organism>
<name>A0ABP8XNE6_9MICO</name>
<dbReference type="SUPFAM" id="SSF53474">
    <property type="entry name" value="alpha/beta-Hydrolases"/>
    <property type="match status" value="1"/>
</dbReference>
<dbReference type="Gene3D" id="3.40.50.1820">
    <property type="entry name" value="alpha/beta hydrolase"/>
    <property type="match status" value="1"/>
</dbReference>
<keyword evidence="4" id="KW-1185">Reference proteome</keyword>
<accession>A0ABP8XNE6</accession>
<protein>
    <recommendedName>
        <fullName evidence="2">GPI inositol-deacylase PGAP1-like alpha/beta domain-containing protein</fullName>
    </recommendedName>
</protein>
<evidence type="ECO:0000256" key="1">
    <source>
        <dbReference type="SAM" id="MobiDB-lite"/>
    </source>
</evidence>
<feature type="region of interest" description="Disordered" evidence="1">
    <location>
        <begin position="321"/>
        <end position="354"/>
    </location>
</feature>
<sequence length="506" mass="50492">MSDGGLRVRGGAGGTAVGLAALEAAAGRLAVSAQDLAASLANVLLVAADPGLAGAAPSLVTAAAAEAALAVAAGPRGLAGDAARVAALAGATAATVTAYRAADAEVARTVALTQDAVMFAVGRNAPEVAVGVLTLRALGVDLGAALDRAVWEVPAIADLAGGADGLVAGLRTDPRTAPLLAPGATDHRSRPGEARDYEDALEVLTGTAAAWGLLDDGGAVQVQAEPVARAGACAPRSLEDLARDQGNLGDAEDYPGHVRVVEVPTASGRAWIVEVSGTQVWDPRAGANPFDTTTDVRAMAQQSTALARGVQEALEQAQAESLAAAARAGGPDGLEDGAEAAADGSGPDPSGEPVMLVGHSLGGIVAAAMASSPAFTARHRVTHVVTMGSPVARMPVQSGTQVLSLEHRQDPVPRLEGAPNPDRAGWVTATRDLDDGARDGTGSAAHGVGEYAATAAAVDRSTDPSLVAWRGGSEAFFSLVTGEEVVVRDYRIARVVPTSRVAQSGP</sequence>
<dbReference type="InterPro" id="IPR012908">
    <property type="entry name" value="PGAP1-ab_dom-like"/>
</dbReference>
<evidence type="ECO:0000313" key="4">
    <source>
        <dbReference type="Proteomes" id="UP001500556"/>
    </source>
</evidence>
<dbReference type="InterPro" id="IPR029058">
    <property type="entry name" value="AB_hydrolase_fold"/>
</dbReference>
<dbReference type="Proteomes" id="UP001500556">
    <property type="component" value="Unassembled WGS sequence"/>
</dbReference>
<gene>
    <name evidence="3" type="ORF">GCM10025782_01910</name>
</gene>
<evidence type="ECO:0000313" key="3">
    <source>
        <dbReference type="EMBL" id="GAA4709491.1"/>
    </source>
</evidence>